<reference evidence="1 2" key="1">
    <citation type="submission" date="2024-09" db="EMBL/GenBank/DDBJ databases">
        <authorList>
            <person name="Sun Q."/>
            <person name="Mori K."/>
        </authorList>
    </citation>
    <scope>NUCLEOTIDE SEQUENCE [LARGE SCALE GENOMIC DNA]</scope>
    <source>
        <strain evidence="1 2">CCM 8654</strain>
    </source>
</reference>
<dbReference type="Gene3D" id="3.20.20.80">
    <property type="entry name" value="Glycosidases"/>
    <property type="match status" value="1"/>
</dbReference>
<proteinExistence type="predicted"/>
<evidence type="ECO:0000313" key="2">
    <source>
        <dbReference type="Proteomes" id="UP001589698"/>
    </source>
</evidence>
<organism evidence="1 2">
    <name type="scientific">Nocardioides zeicaulis</name>
    <dbReference type="NCBI Taxonomy" id="1776857"/>
    <lineage>
        <taxon>Bacteria</taxon>
        <taxon>Bacillati</taxon>
        <taxon>Actinomycetota</taxon>
        <taxon>Actinomycetes</taxon>
        <taxon>Propionibacteriales</taxon>
        <taxon>Nocardioidaceae</taxon>
        <taxon>Nocardioides</taxon>
    </lineage>
</organism>
<dbReference type="InterPro" id="IPR006311">
    <property type="entry name" value="TAT_signal"/>
</dbReference>
<dbReference type="Proteomes" id="UP001589698">
    <property type="component" value="Unassembled WGS sequence"/>
</dbReference>
<name>A0ABV6DZ47_9ACTN</name>
<accession>A0ABV6DZ47</accession>
<sequence>MQSLSRRSLFRLSGAAVGAAGIAGGVLPPAEAARKRRKVRAWLSASTVAPGELLTLTIVERLEQPRRIRVKDSSGLVWTRASRRRRSQVWTARPTEPGSGVVTVVVRRKDGRVFRRHEAYEVVGTTETPVPLTAALIGMSAPAPQWGQRVAQVGPGLGARRIFADLADGADSQIRLVEEAHAAGMLPVISYKVGGDVAGAVAGRYNAVAQQAAARLASYGLPTAVTFWHEPYGDMTGEQYAAASRQILPAFKQGQLKVGPLLNGWLLDNQLDTFSSFCPDDLFSLWDWFGIDTYESGTLAAPGAAKPAQRLPALSAYVASRGHATMPLGVGEYNGYSAATIAAAGQAILDTPHVWFGCMWNSTEGKGYVLEGERLVAFQQTLAVARARRAQGLGGRIEVAGP</sequence>
<dbReference type="RefSeq" id="WP_378517670.1">
    <property type="nucleotide sequence ID" value="NZ_JBHLXH010000001.1"/>
</dbReference>
<dbReference type="EMBL" id="JBHLXH010000001">
    <property type="protein sequence ID" value="MFC0222007.1"/>
    <property type="molecule type" value="Genomic_DNA"/>
</dbReference>
<gene>
    <name evidence="1" type="ORF">ACFFJG_05900</name>
</gene>
<dbReference type="PROSITE" id="PS51318">
    <property type="entry name" value="TAT"/>
    <property type="match status" value="1"/>
</dbReference>
<comment type="caution">
    <text evidence="1">The sequence shown here is derived from an EMBL/GenBank/DDBJ whole genome shotgun (WGS) entry which is preliminary data.</text>
</comment>
<keyword evidence="2" id="KW-1185">Reference proteome</keyword>
<dbReference type="InterPro" id="IPR017853">
    <property type="entry name" value="GH"/>
</dbReference>
<evidence type="ECO:0000313" key="1">
    <source>
        <dbReference type="EMBL" id="MFC0222007.1"/>
    </source>
</evidence>
<protein>
    <submittedName>
        <fullName evidence="1">Uncharacterized protein</fullName>
    </submittedName>
</protein>
<dbReference type="SUPFAM" id="SSF51445">
    <property type="entry name" value="(Trans)glycosidases"/>
    <property type="match status" value="1"/>
</dbReference>